<accession>A0A7M2WTT2</accession>
<proteinExistence type="predicted"/>
<dbReference type="SUPFAM" id="SSF53474">
    <property type="entry name" value="alpha/beta-Hydrolases"/>
    <property type="match status" value="1"/>
</dbReference>
<dbReference type="RefSeq" id="WP_206291683.1">
    <property type="nucleotide sequence ID" value="NZ_CP063458.1"/>
</dbReference>
<dbReference type="InterPro" id="IPR058180">
    <property type="entry name" value="BPSS1187-like"/>
</dbReference>
<feature type="signal peptide" evidence="1">
    <location>
        <begin position="1"/>
        <end position="22"/>
    </location>
</feature>
<keyword evidence="3" id="KW-1185">Reference proteome</keyword>
<evidence type="ECO:0000256" key="1">
    <source>
        <dbReference type="SAM" id="SignalP"/>
    </source>
</evidence>
<dbReference type="InterPro" id="IPR029058">
    <property type="entry name" value="AB_hydrolase_fold"/>
</dbReference>
<keyword evidence="1" id="KW-0732">Signal</keyword>
<evidence type="ECO:0000313" key="2">
    <source>
        <dbReference type="EMBL" id="QOV88684.1"/>
    </source>
</evidence>
<dbReference type="AlphaFoldDB" id="A0A7M2WTT2"/>
<sequence>MRVFSLSVILSLASVCSLPTTAAEAPLAFKDPSPRRYELTARASLIDPRVKAHPEIEFLLEKDGKPQDTENASVDTRVAPQGKLVIWLMGNSPALFERVNSYGLHAIRVHYANGWFGKFGKEPPPADDKFLGKIRLEAATGEDFSDQVVIPKPDGMMERAYQFVKWLAKENPQGKWDMFLSADGKGLKWDRVIIAGASHGATTAARFALHQKVDRVVMFCGPRDQYETWQGLPSATPKNRFFGFSHVLDGGWTGGHYCRSWELLGLQQFGAIVNVDQGAAPFGNSRRLITSADVKKDAKKAHSSVTPGGAAVKDASGKYLHEAVWKYLFTQPVDSVGQPVDSDPKCLKDLRKTAAK</sequence>
<evidence type="ECO:0008006" key="4">
    <source>
        <dbReference type="Google" id="ProtNLM"/>
    </source>
</evidence>
<dbReference type="Gene3D" id="3.40.50.1820">
    <property type="entry name" value="alpha/beta hydrolase"/>
    <property type="match status" value="1"/>
</dbReference>
<dbReference type="NCBIfam" id="NF047580">
    <property type="entry name" value="BPSS1187_fam"/>
    <property type="match status" value="1"/>
</dbReference>
<dbReference type="KEGG" id="hbs:IPV69_20975"/>
<gene>
    <name evidence="2" type="ORF">IPV69_20975</name>
</gene>
<dbReference type="EMBL" id="CP063458">
    <property type="protein sequence ID" value="QOV88684.1"/>
    <property type="molecule type" value="Genomic_DNA"/>
</dbReference>
<protein>
    <recommendedName>
        <fullName evidence="4">Alpha/beta hydrolase</fullName>
    </recommendedName>
</protein>
<dbReference type="Proteomes" id="UP000593765">
    <property type="component" value="Chromosome"/>
</dbReference>
<reference evidence="2 3" key="1">
    <citation type="submission" date="2020-10" db="EMBL/GenBank/DDBJ databases">
        <title>Wide distribution of Phycisphaera-like planctomycetes from WD2101 soil group in peatlands and genome analysis of the first cultivated representative.</title>
        <authorList>
            <person name="Dedysh S.N."/>
            <person name="Beletsky A.V."/>
            <person name="Ivanova A."/>
            <person name="Kulichevskaya I.S."/>
            <person name="Suzina N.E."/>
            <person name="Philippov D.A."/>
            <person name="Rakitin A.L."/>
            <person name="Mardanov A.V."/>
            <person name="Ravin N.V."/>
        </authorList>
    </citation>
    <scope>NUCLEOTIDE SEQUENCE [LARGE SCALE GENOMIC DNA]</scope>
    <source>
        <strain evidence="2 3">M1803</strain>
    </source>
</reference>
<evidence type="ECO:0000313" key="3">
    <source>
        <dbReference type="Proteomes" id="UP000593765"/>
    </source>
</evidence>
<name>A0A7M2WTT2_9BACT</name>
<feature type="chain" id="PRO_5034665043" description="Alpha/beta hydrolase" evidence="1">
    <location>
        <begin position="23"/>
        <end position="356"/>
    </location>
</feature>
<organism evidence="2 3">
    <name type="scientific">Humisphaera borealis</name>
    <dbReference type="NCBI Taxonomy" id="2807512"/>
    <lineage>
        <taxon>Bacteria</taxon>
        <taxon>Pseudomonadati</taxon>
        <taxon>Planctomycetota</taxon>
        <taxon>Phycisphaerae</taxon>
        <taxon>Tepidisphaerales</taxon>
        <taxon>Tepidisphaeraceae</taxon>
        <taxon>Humisphaera</taxon>
    </lineage>
</organism>